<reference evidence="2" key="1">
    <citation type="submission" date="2016-05" db="EMBL/GenBank/DDBJ databases">
        <authorList>
            <person name="Lavstsen T."/>
            <person name="Jespersen J.S."/>
        </authorList>
    </citation>
    <scope>NUCLEOTIDE SEQUENCE</scope>
    <source>
        <tissue evidence="2">Brain</tissue>
    </source>
</reference>
<organism evidence="2">
    <name type="scientific">Iconisemion striatum</name>
    <dbReference type="NCBI Taxonomy" id="60296"/>
    <lineage>
        <taxon>Eukaryota</taxon>
        <taxon>Metazoa</taxon>
        <taxon>Chordata</taxon>
        <taxon>Craniata</taxon>
        <taxon>Vertebrata</taxon>
        <taxon>Euteleostomi</taxon>
        <taxon>Actinopterygii</taxon>
        <taxon>Neopterygii</taxon>
        <taxon>Teleostei</taxon>
        <taxon>Neoteleostei</taxon>
        <taxon>Acanthomorphata</taxon>
        <taxon>Ovalentaria</taxon>
        <taxon>Atherinomorphae</taxon>
        <taxon>Cyprinodontiformes</taxon>
        <taxon>Nothobranchiidae</taxon>
        <taxon>Iconisemion</taxon>
    </lineage>
</organism>
<feature type="compositionally biased region" description="Basic and acidic residues" evidence="1">
    <location>
        <begin position="58"/>
        <end position="71"/>
    </location>
</feature>
<feature type="non-terminal residue" evidence="2">
    <location>
        <position position="84"/>
    </location>
</feature>
<protein>
    <submittedName>
        <fullName evidence="2">Absent in melanoma 1b</fullName>
    </submittedName>
</protein>
<feature type="non-terminal residue" evidence="2">
    <location>
        <position position="1"/>
    </location>
</feature>
<feature type="region of interest" description="Disordered" evidence="1">
    <location>
        <begin position="1"/>
        <end position="84"/>
    </location>
</feature>
<gene>
    <name evidence="2" type="primary">AIM1B</name>
</gene>
<feature type="compositionally biased region" description="Basic and acidic residues" evidence="1">
    <location>
        <begin position="34"/>
        <end position="50"/>
    </location>
</feature>
<reference evidence="2" key="2">
    <citation type="submission" date="2016-06" db="EMBL/GenBank/DDBJ databases">
        <title>The genome of a short-lived fish provides insights into sex chromosome evolution and the genetic control of aging.</title>
        <authorList>
            <person name="Reichwald K."/>
            <person name="Felder M."/>
            <person name="Petzold A."/>
            <person name="Koch P."/>
            <person name="Groth M."/>
            <person name="Platzer M."/>
        </authorList>
    </citation>
    <scope>NUCLEOTIDE SEQUENCE</scope>
    <source>
        <tissue evidence="2">Brain</tissue>
    </source>
</reference>
<feature type="compositionally biased region" description="Polar residues" evidence="1">
    <location>
        <begin position="24"/>
        <end position="33"/>
    </location>
</feature>
<dbReference type="EMBL" id="HADW01008653">
    <property type="protein sequence ID" value="SBP10053.1"/>
    <property type="molecule type" value="Transcribed_RNA"/>
</dbReference>
<name>A0A1A7WWF6_9TELE</name>
<accession>A0A1A7WWF6</accession>
<evidence type="ECO:0000313" key="2">
    <source>
        <dbReference type="EMBL" id="SBP10053.1"/>
    </source>
</evidence>
<proteinExistence type="predicted"/>
<evidence type="ECO:0000256" key="1">
    <source>
        <dbReference type="SAM" id="MobiDB-lite"/>
    </source>
</evidence>
<feature type="compositionally biased region" description="Basic and acidic residues" evidence="1">
    <location>
        <begin position="1"/>
        <end position="18"/>
    </location>
</feature>
<sequence length="84" mass="9377">DQEAEILPRQEEKSEEHSLAFTISGPSSLITSSAEEHLEKSSIEQPKLYKDVSVQPESESKQKGKHEEETALKAQSSDAEPIRQ</sequence>
<dbReference type="AlphaFoldDB" id="A0A1A7WWF6"/>